<dbReference type="PANTHER" id="PTHR32308">
    <property type="entry name" value="LYASE BETA SUBUNIT, PUTATIVE (AFU_ORTHOLOGUE AFUA_4G13030)-RELATED"/>
    <property type="match status" value="1"/>
</dbReference>
<dbReference type="InterPro" id="IPR005000">
    <property type="entry name" value="Aldolase/citrate-lyase_domain"/>
</dbReference>
<feature type="binding site" evidence="5">
    <location>
        <position position="64"/>
    </location>
    <ligand>
        <name>substrate</name>
    </ligand>
</feature>
<evidence type="ECO:0000259" key="7">
    <source>
        <dbReference type="Pfam" id="PF03328"/>
    </source>
</evidence>
<feature type="binding site" evidence="6">
    <location>
        <position position="119"/>
    </location>
    <ligand>
        <name>Mg(2+)</name>
        <dbReference type="ChEBI" id="CHEBI:18420"/>
    </ligand>
</feature>
<accession>A0A9X1DDF4</accession>
<dbReference type="PANTHER" id="PTHR32308:SF0">
    <property type="entry name" value="HPCH_HPAI ALDOLASE_CITRATE LYASE DOMAIN-CONTAINING PROTEIN"/>
    <property type="match status" value="1"/>
</dbReference>
<feature type="domain" description="HpcH/HpaI aldolase/citrate lyase" evidence="7">
    <location>
        <begin position="5"/>
        <end position="219"/>
    </location>
</feature>
<dbReference type="PIRSF" id="PIRSF015582">
    <property type="entry name" value="Cit_lyase_B"/>
    <property type="match status" value="1"/>
</dbReference>
<proteinExistence type="inferred from homology"/>
<keyword evidence="4 6" id="KW-0460">Magnesium</keyword>
<dbReference type="AlphaFoldDB" id="A0A9X1DDF4"/>
<gene>
    <name evidence="8" type="ORF">KK488_14540</name>
</gene>
<dbReference type="SUPFAM" id="SSF51621">
    <property type="entry name" value="Phosphoenolpyruvate/pyruvate domain"/>
    <property type="match status" value="1"/>
</dbReference>
<dbReference type="EMBL" id="JAHGAW010000009">
    <property type="protein sequence ID" value="MBT2188170.1"/>
    <property type="molecule type" value="Genomic_DNA"/>
</dbReference>
<evidence type="ECO:0000256" key="6">
    <source>
        <dbReference type="PIRSR" id="PIRSR015582-2"/>
    </source>
</evidence>
<dbReference type="GO" id="GO:0016829">
    <property type="term" value="F:lyase activity"/>
    <property type="evidence" value="ECO:0007669"/>
    <property type="project" value="UniProtKB-KW"/>
</dbReference>
<protein>
    <submittedName>
        <fullName evidence="8">CoA ester lyase</fullName>
    </submittedName>
</protein>
<evidence type="ECO:0000256" key="1">
    <source>
        <dbReference type="ARBA" id="ARBA00001946"/>
    </source>
</evidence>
<evidence type="ECO:0000256" key="2">
    <source>
        <dbReference type="ARBA" id="ARBA00005568"/>
    </source>
</evidence>
<dbReference type="RefSeq" id="WP_214624424.1">
    <property type="nucleotide sequence ID" value="NZ_JAHGAW010000009.1"/>
</dbReference>
<dbReference type="InterPro" id="IPR011206">
    <property type="entry name" value="Citrate_lyase_beta/mcl1/mcl2"/>
</dbReference>
<name>A0A9X1DDF4_9SPHN</name>
<comment type="cofactor">
    <cofactor evidence="1">
        <name>Mg(2+)</name>
        <dbReference type="ChEBI" id="CHEBI:18420"/>
    </cofactor>
</comment>
<dbReference type="InterPro" id="IPR040442">
    <property type="entry name" value="Pyrv_kinase-like_dom_sf"/>
</dbReference>
<evidence type="ECO:0000313" key="8">
    <source>
        <dbReference type="EMBL" id="MBT2188170.1"/>
    </source>
</evidence>
<keyword evidence="3 6" id="KW-0479">Metal-binding</keyword>
<dbReference type="Proteomes" id="UP001138757">
    <property type="component" value="Unassembled WGS sequence"/>
</dbReference>
<dbReference type="GO" id="GO:0006107">
    <property type="term" value="P:oxaloacetate metabolic process"/>
    <property type="evidence" value="ECO:0007669"/>
    <property type="project" value="TreeGrafter"/>
</dbReference>
<feature type="binding site" evidence="6">
    <location>
        <position position="146"/>
    </location>
    <ligand>
        <name>Mg(2+)</name>
        <dbReference type="ChEBI" id="CHEBI:18420"/>
    </ligand>
</feature>
<sequence length="304" mass="31681">MRHLRSLLFVPGDRPERFAKAAASGADAIILDLEDSVVPARKADARKAVADWLASERDVPAIVRVNPLGSDQIDADIACLRRIAPDAIMLPKAEGAESIATLDSLLGDLDAPIIPIATETPAAIFELGSYRACADRLAGLSWGAEDLPAAIGAATSREEDGRYTAPYELVRSLTLFAAHAAAVPAIDTVFPAIRDESGLAAYVARAARDGFTAMLAIHPAQVAVINAGFTPGAGEIARAQAIIAAFADNPGAGALALDGKMIDRPHLIQAQHVLARAAASLLPSEGGAFSKAFNRSKPHTTSSR</sequence>
<keyword evidence="9" id="KW-1185">Reference proteome</keyword>
<organism evidence="8 9">
    <name type="scientific">Sphingobium nicotianae</name>
    <dbReference type="NCBI Taxonomy" id="2782607"/>
    <lineage>
        <taxon>Bacteria</taxon>
        <taxon>Pseudomonadati</taxon>
        <taxon>Pseudomonadota</taxon>
        <taxon>Alphaproteobacteria</taxon>
        <taxon>Sphingomonadales</taxon>
        <taxon>Sphingomonadaceae</taxon>
        <taxon>Sphingobium</taxon>
    </lineage>
</organism>
<evidence type="ECO:0000256" key="5">
    <source>
        <dbReference type="PIRSR" id="PIRSR015582-1"/>
    </source>
</evidence>
<evidence type="ECO:0000256" key="3">
    <source>
        <dbReference type="ARBA" id="ARBA00022723"/>
    </source>
</evidence>
<comment type="caution">
    <text evidence="8">The sequence shown here is derived from an EMBL/GenBank/DDBJ whole genome shotgun (WGS) entry which is preliminary data.</text>
</comment>
<keyword evidence="8" id="KW-0456">Lyase</keyword>
<dbReference type="Pfam" id="PF03328">
    <property type="entry name" value="HpcH_HpaI"/>
    <property type="match status" value="1"/>
</dbReference>
<comment type="similarity">
    <text evidence="2">Belongs to the HpcH/HpaI aldolase family.</text>
</comment>
<dbReference type="InterPro" id="IPR015813">
    <property type="entry name" value="Pyrv/PenolPyrv_kinase-like_dom"/>
</dbReference>
<evidence type="ECO:0000256" key="4">
    <source>
        <dbReference type="ARBA" id="ARBA00022842"/>
    </source>
</evidence>
<reference evidence="8" key="1">
    <citation type="submission" date="2021-05" db="EMBL/GenBank/DDBJ databases">
        <title>Genome of Sphingobium sp. strain.</title>
        <authorList>
            <person name="Fan R."/>
        </authorList>
    </citation>
    <scope>NUCLEOTIDE SEQUENCE</scope>
    <source>
        <strain evidence="8">H33</strain>
    </source>
</reference>
<dbReference type="GO" id="GO:0000287">
    <property type="term" value="F:magnesium ion binding"/>
    <property type="evidence" value="ECO:0007669"/>
    <property type="project" value="TreeGrafter"/>
</dbReference>
<feature type="binding site" evidence="5">
    <location>
        <position position="119"/>
    </location>
    <ligand>
        <name>substrate</name>
    </ligand>
</feature>
<evidence type="ECO:0000313" key="9">
    <source>
        <dbReference type="Proteomes" id="UP001138757"/>
    </source>
</evidence>
<dbReference type="Gene3D" id="3.20.20.60">
    <property type="entry name" value="Phosphoenolpyruvate-binding domains"/>
    <property type="match status" value="1"/>
</dbReference>